<accession>A0ABP8Y332</accession>
<gene>
    <name evidence="5" type="ORF">GCM10023198_50320</name>
</gene>
<comment type="similarity">
    <text evidence="1">Belongs to the bacterial solute-binding protein 1 family.</text>
</comment>
<dbReference type="PANTHER" id="PTHR43649:SF14">
    <property type="entry name" value="BLR3389 PROTEIN"/>
    <property type="match status" value="1"/>
</dbReference>
<evidence type="ECO:0000256" key="4">
    <source>
        <dbReference type="SAM" id="MobiDB-lite"/>
    </source>
</evidence>
<proteinExistence type="inferred from homology"/>
<dbReference type="Gene3D" id="3.40.190.10">
    <property type="entry name" value="Periplasmic binding protein-like II"/>
    <property type="match status" value="3"/>
</dbReference>
<evidence type="ECO:0000256" key="2">
    <source>
        <dbReference type="ARBA" id="ARBA00022448"/>
    </source>
</evidence>
<sequence length="488" mass="51931">MGRTDLRATVLGPHEPALQPHVRPPTCLPRGIPAMPTPPRHHRSVAAAFTTLCALLALSACTAGLDDDAGTVDPSAGTSGRDDLLTEGGELLIWAWEPTLNQVVADFEADYPNVDVELANVGTGNDHYVSLQNAISAGSGVPDIAQVEYHALRQFTIADSLADLSPYGATDLSRTFSPGTWDAVTGGTDAVHALPMDSGPMALFYNQRVFADAGVAVPTTWEEFIDAAEAIHTHDPDTYITADNGIATVTTSMIWQAGGHPFQVEGTDVTVDLADEGTLKFARMWQQLIDAGLVADIPDWSDEWFQGLSDGSIAALVTGAWMPANLTTGAAPASGDWRVARMPQWTEGANQTAELGGSALALTEASQAKELAYAFLKYANIGDGVTTRLDAGAFPATMRDLTDPAFLAQEPEYFGGQQINRILADSATHVLPGWQYLPYQVHANTIYPDTVGQAYTGSRTLTEGLADWQESILGYGDEQGFTVGHPSE</sequence>
<dbReference type="PROSITE" id="PS01037">
    <property type="entry name" value="SBP_BACTERIAL_1"/>
    <property type="match status" value="1"/>
</dbReference>
<dbReference type="Pfam" id="PF01547">
    <property type="entry name" value="SBP_bac_1"/>
    <property type="match status" value="1"/>
</dbReference>
<dbReference type="SUPFAM" id="SSF53850">
    <property type="entry name" value="Periplasmic binding protein-like II"/>
    <property type="match status" value="1"/>
</dbReference>
<dbReference type="EMBL" id="BAABHM010000033">
    <property type="protein sequence ID" value="GAA4720286.1"/>
    <property type="molecule type" value="Genomic_DNA"/>
</dbReference>
<protein>
    <submittedName>
        <fullName evidence="5">Sugar ABC transporter substrate-binding protein</fullName>
    </submittedName>
</protein>
<keyword evidence="3" id="KW-0732">Signal</keyword>
<organism evidence="5 6">
    <name type="scientific">Promicromonospora umidemergens</name>
    <dbReference type="NCBI Taxonomy" id="629679"/>
    <lineage>
        <taxon>Bacteria</taxon>
        <taxon>Bacillati</taxon>
        <taxon>Actinomycetota</taxon>
        <taxon>Actinomycetes</taxon>
        <taxon>Micrococcales</taxon>
        <taxon>Promicromonosporaceae</taxon>
        <taxon>Promicromonospora</taxon>
    </lineage>
</organism>
<dbReference type="InterPro" id="IPR050490">
    <property type="entry name" value="Bact_solute-bd_prot1"/>
</dbReference>
<feature type="region of interest" description="Disordered" evidence="4">
    <location>
        <begin position="1"/>
        <end position="23"/>
    </location>
</feature>
<dbReference type="PANTHER" id="PTHR43649">
    <property type="entry name" value="ARABINOSE-BINDING PROTEIN-RELATED"/>
    <property type="match status" value="1"/>
</dbReference>
<name>A0ABP8Y332_9MICO</name>
<dbReference type="InterPro" id="IPR006059">
    <property type="entry name" value="SBP"/>
</dbReference>
<dbReference type="Proteomes" id="UP001500843">
    <property type="component" value="Unassembled WGS sequence"/>
</dbReference>
<reference evidence="6" key="1">
    <citation type="journal article" date="2019" name="Int. J. Syst. Evol. Microbiol.">
        <title>The Global Catalogue of Microorganisms (GCM) 10K type strain sequencing project: providing services to taxonomists for standard genome sequencing and annotation.</title>
        <authorList>
            <consortium name="The Broad Institute Genomics Platform"/>
            <consortium name="The Broad Institute Genome Sequencing Center for Infectious Disease"/>
            <person name="Wu L."/>
            <person name="Ma J."/>
        </authorList>
    </citation>
    <scope>NUCLEOTIDE SEQUENCE [LARGE SCALE GENOMIC DNA]</scope>
    <source>
        <strain evidence="6">JCM 17975</strain>
    </source>
</reference>
<keyword evidence="6" id="KW-1185">Reference proteome</keyword>
<evidence type="ECO:0000313" key="6">
    <source>
        <dbReference type="Proteomes" id="UP001500843"/>
    </source>
</evidence>
<evidence type="ECO:0000313" key="5">
    <source>
        <dbReference type="EMBL" id="GAA4720286.1"/>
    </source>
</evidence>
<evidence type="ECO:0000256" key="1">
    <source>
        <dbReference type="ARBA" id="ARBA00008520"/>
    </source>
</evidence>
<keyword evidence="2" id="KW-0813">Transport</keyword>
<evidence type="ECO:0000256" key="3">
    <source>
        <dbReference type="ARBA" id="ARBA00022729"/>
    </source>
</evidence>
<comment type="caution">
    <text evidence="5">The sequence shown here is derived from an EMBL/GenBank/DDBJ whole genome shotgun (WGS) entry which is preliminary data.</text>
</comment>
<dbReference type="InterPro" id="IPR006061">
    <property type="entry name" value="SBP_1_CS"/>
</dbReference>